<dbReference type="RefSeq" id="WP_013996743.1">
    <property type="nucleotide sequence ID" value="NZ_BQMG01000038.1"/>
</dbReference>
<dbReference type="Pfam" id="PF20105">
    <property type="entry name" value="DUF6495"/>
    <property type="match status" value="1"/>
</dbReference>
<gene>
    <name evidence="3" type="ORF">CCAN12_600003</name>
    <name evidence="2" type="ORF">CGC54_10185</name>
    <name evidence="1" type="ORF">CGC56_10395</name>
</gene>
<evidence type="ECO:0000313" key="5">
    <source>
        <dbReference type="Proteomes" id="UP000243136"/>
    </source>
</evidence>
<evidence type="ECO:0000313" key="4">
    <source>
        <dbReference type="Proteomes" id="UP000044026"/>
    </source>
</evidence>
<dbReference type="EMBL" id="CP022388">
    <property type="protein sequence ID" value="ATA92529.1"/>
    <property type="molecule type" value="Genomic_DNA"/>
</dbReference>
<dbReference type="Proteomes" id="UP000044026">
    <property type="component" value="Unassembled WGS sequence"/>
</dbReference>
<evidence type="ECO:0000313" key="6">
    <source>
        <dbReference type="Proteomes" id="UP000243753"/>
    </source>
</evidence>
<evidence type="ECO:0000313" key="3">
    <source>
        <dbReference type="EMBL" id="CEN35195.1"/>
    </source>
</evidence>
<reference evidence="1" key="2">
    <citation type="journal article" date="2017" name="Genome Announc.">
        <title>Twelve Complete Reference Genomes of Clinical Isolates in the Capnocytophaga Genus.</title>
        <authorList>
            <person name="Villarma A."/>
            <person name="Gulvik C.A."/>
            <person name="Rowe L.A."/>
            <person name="Sheth M."/>
            <person name="Juieng P."/>
            <person name="Nicholson A.C."/>
            <person name="Loparev V.N."/>
            <person name="McQuiston J.R."/>
        </authorList>
    </citation>
    <scope>NUCLEOTIDE SEQUENCE</scope>
    <source>
        <strain evidence="2">H3936</strain>
        <strain evidence="1">H5594</strain>
    </source>
</reference>
<evidence type="ECO:0008006" key="7">
    <source>
        <dbReference type="Google" id="ProtNLM"/>
    </source>
</evidence>
<dbReference type="EMBL" id="CP022389">
    <property type="protein sequence ID" value="ATA94673.1"/>
    <property type="molecule type" value="Genomic_DNA"/>
</dbReference>
<dbReference type="OMA" id="WFKKNWQ"/>
<organism evidence="1 5">
    <name type="scientific">Capnocytophaga canimorsus</name>
    <dbReference type="NCBI Taxonomy" id="28188"/>
    <lineage>
        <taxon>Bacteria</taxon>
        <taxon>Pseudomonadati</taxon>
        <taxon>Bacteroidota</taxon>
        <taxon>Flavobacteriia</taxon>
        <taxon>Flavobacteriales</taxon>
        <taxon>Flavobacteriaceae</taxon>
        <taxon>Capnocytophaga</taxon>
    </lineage>
</organism>
<dbReference type="AlphaFoldDB" id="A0A0B7IGT3"/>
<sequence>MMKYTRLTKQQLEALHHDFARFLAAQQITAEEWQQIKEQKPEVAEQELDIFSDLVWERSLQKVKFLEKIEPQSIFCFEVEQTQIQMLSVRVINPEVDLTTLEGMLWLTRHFNDESVQMYQGNKAFSQERNMEIFELILQGAVICEGDLFRSLSQMLKQ</sequence>
<accession>A0A0B7IGT3</accession>
<dbReference type="EMBL" id="CDOE01000057">
    <property type="protein sequence ID" value="CEN35195.1"/>
    <property type="molecule type" value="Genomic_DNA"/>
</dbReference>
<dbReference type="Proteomes" id="UP000243136">
    <property type="component" value="Chromosome"/>
</dbReference>
<dbReference type="InterPro" id="IPR045470">
    <property type="entry name" value="DUF6495"/>
</dbReference>
<name>A0A0B7IGT3_9FLAO</name>
<dbReference type="Proteomes" id="UP000243753">
    <property type="component" value="Chromosome"/>
</dbReference>
<protein>
    <recommendedName>
        <fullName evidence="7">Histidyl-tRNA synthetase</fullName>
    </recommendedName>
</protein>
<reference evidence="5 6" key="3">
    <citation type="submission" date="2017-06" db="EMBL/GenBank/DDBJ databases">
        <title>Capnocytophaga spp. assemblies.</title>
        <authorList>
            <person name="Gulvik C.A."/>
        </authorList>
    </citation>
    <scope>NUCLEOTIDE SEQUENCE [LARGE SCALE GENOMIC DNA]</scope>
    <source>
        <strain evidence="6">H3936</strain>
        <strain evidence="5">H5594</strain>
    </source>
</reference>
<evidence type="ECO:0000313" key="1">
    <source>
        <dbReference type="EMBL" id="ATA92529.1"/>
    </source>
</evidence>
<reference evidence="3 4" key="1">
    <citation type="submission" date="2015-01" db="EMBL/GenBank/DDBJ databases">
        <authorList>
            <person name="MANFREDI Pablo"/>
        </authorList>
    </citation>
    <scope>NUCLEOTIDE SEQUENCE [LARGE SCALE GENOMIC DNA]</scope>
    <source>
        <strain evidence="3 4">Cc12</strain>
    </source>
</reference>
<proteinExistence type="predicted"/>
<evidence type="ECO:0000313" key="2">
    <source>
        <dbReference type="EMBL" id="ATA94673.1"/>
    </source>
</evidence>